<evidence type="ECO:0000313" key="5">
    <source>
        <dbReference type="Proteomes" id="UP000639772"/>
    </source>
</evidence>
<feature type="domain" description="DUF4110" evidence="3">
    <location>
        <begin position="386"/>
        <end position="469"/>
    </location>
</feature>
<dbReference type="EMBL" id="JADCNM010000001">
    <property type="protein sequence ID" value="KAG0504084.1"/>
    <property type="molecule type" value="Genomic_DNA"/>
</dbReference>
<keyword evidence="2" id="KW-1133">Transmembrane helix</keyword>
<evidence type="ECO:0000313" key="4">
    <source>
        <dbReference type="EMBL" id="KAG0504084.1"/>
    </source>
</evidence>
<dbReference type="Gene3D" id="2.120.10.80">
    <property type="entry name" value="Kelch-type beta propeller"/>
    <property type="match status" value="1"/>
</dbReference>
<dbReference type="PANTHER" id="PTHR46063">
    <property type="entry name" value="KELCH DOMAIN-CONTAINING PROTEIN"/>
    <property type="match status" value="1"/>
</dbReference>
<protein>
    <recommendedName>
        <fullName evidence="3">DUF4110 domain-containing protein</fullName>
    </recommendedName>
</protein>
<feature type="region of interest" description="Disordered" evidence="1">
    <location>
        <begin position="453"/>
        <end position="483"/>
    </location>
</feature>
<feature type="region of interest" description="Disordered" evidence="1">
    <location>
        <begin position="311"/>
        <end position="350"/>
    </location>
</feature>
<proteinExistence type="predicted"/>
<dbReference type="Pfam" id="PF24681">
    <property type="entry name" value="Kelch_KLHDC2_KLHL20_DRC7"/>
    <property type="match status" value="1"/>
</dbReference>
<keyword evidence="2" id="KW-0812">Transmembrane</keyword>
<organism evidence="4 5">
    <name type="scientific">Vanilla planifolia</name>
    <name type="common">Vanilla</name>
    <dbReference type="NCBI Taxonomy" id="51239"/>
    <lineage>
        <taxon>Eukaryota</taxon>
        <taxon>Viridiplantae</taxon>
        <taxon>Streptophyta</taxon>
        <taxon>Embryophyta</taxon>
        <taxon>Tracheophyta</taxon>
        <taxon>Spermatophyta</taxon>
        <taxon>Magnoliopsida</taxon>
        <taxon>Liliopsida</taxon>
        <taxon>Asparagales</taxon>
        <taxon>Orchidaceae</taxon>
        <taxon>Vanilloideae</taxon>
        <taxon>Vanilleae</taxon>
        <taxon>Vanilla</taxon>
    </lineage>
</organism>
<feature type="compositionally biased region" description="Basic residues" evidence="1">
    <location>
        <begin position="471"/>
        <end position="483"/>
    </location>
</feature>
<dbReference type="Proteomes" id="UP000639772">
    <property type="component" value="Chromosome 1"/>
</dbReference>
<dbReference type="InterPro" id="IPR052588">
    <property type="entry name" value="Kelch_domain_protein"/>
</dbReference>
<evidence type="ECO:0000256" key="1">
    <source>
        <dbReference type="SAM" id="MobiDB-lite"/>
    </source>
</evidence>
<feature type="compositionally biased region" description="Acidic residues" evidence="1">
    <location>
        <begin position="331"/>
        <end position="347"/>
    </location>
</feature>
<dbReference type="SUPFAM" id="SSF117281">
    <property type="entry name" value="Kelch motif"/>
    <property type="match status" value="1"/>
</dbReference>
<evidence type="ECO:0000256" key="2">
    <source>
        <dbReference type="SAM" id="Phobius"/>
    </source>
</evidence>
<dbReference type="OrthoDB" id="4447at2759"/>
<feature type="transmembrane region" description="Helical" evidence="2">
    <location>
        <begin position="5"/>
        <end position="22"/>
    </location>
</feature>
<name>A0A835VKL2_VANPL</name>
<reference evidence="4 5" key="1">
    <citation type="journal article" date="2020" name="Nat. Food">
        <title>A phased Vanilla planifolia genome enables genetic improvement of flavour and production.</title>
        <authorList>
            <person name="Hasing T."/>
            <person name="Tang H."/>
            <person name="Brym M."/>
            <person name="Khazi F."/>
            <person name="Huang T."/>
            <person name="Chambers A.H."/>
        </authorList>
    </citation>
    <scope>NUCLEOTIDE SEQUENCE [LARGE SCALE GENOMIC DNA]</scope>
    <source>
        <tissue evidence="4">Leaf</tissue>
    </source>
</reference>
<dbReference type="Pfam" id="PF13422">
    <property type="entry name" value="DUF4110"/>
    <property type="match status" value="1"/>
</dbReference>
<dbReference type="PANTHER" id="PTHR46063:SF1">
    <property type="entry name" value="KELCH DOMAIN-CONTAINING PROTEIN 4"/>
    <property type="match status" value="1"/>
</dbReference>
<dbReference type="InterPro" id="IPR015915">
    <property type="entry name" value="Kelch-typ_b-propeller"/>
</dbReference>
<comment type="caution">
    <text evidence="4">The sequence shown here is derived from an EMBL/GenBank/DDBJ whole genome shotgun (WGS) entry which is preliminary data.</text>
</comment>
<gene>
    <name evidence="4" type="ORF">HPP92_004156</name>
</gene>
<dbReference type="AlphaFoldDB" id="A0A835VKL2"/>
<sequence>MNILYYLVTMFVFLTFFYLLFWQEIKPTPGCMWPSARSGFQLFIFQDEVFLYGGYAKEVSTDKNGSEKGIVYSDMWSIDPRTWEWNKVKKIGIAPGPRAGFSMCIHKKRAVLFGGVVDMDVEGDKLMSLFMNELYGFQLDTRRWYPLELRKGRSSKDKLKGGTTCESSKGIEPSGKINQVESQMCITYEEDENMEGSDEAADVQFAVQQLSIQQSKNLGLDTGHLSKVSDVKVHGLVDSSEMQATTPEVVRPCGRINSCMVVGRDTLYLYGGMMEVKDREITLDDLYSLNLSKLDEWNCIKQASECEWLEVSEDEDKETSEDESNSGSYADETDDDDEGDGDMESVDENGKHVDVGNAVSILRGEKMNIRRKEKRARIEQIRISLGLADSQRTPMPGESLKDFYKRTNTYWQMAAYEHTQHTGKELRKDGFDLADARFKELKPILDELAILEAEQKAEEEEDTGESSSKARPNKQSKQRNPQR</sequence>
<evidence type="ECO:0000259" key="3">
    <source>
        <dbReference type="Pfam" id="PF13422"/>
    </source>
</evidence>
<dbReference type="InterPro" id="IPR025183">
    <property type="entry name" value="DUF4110"/>
</dbReference>
<accession>A0A835VKL2</accession>
<feature type="compositionally biased region" description="Acidic residues" evidence="1">
    <location>
        <begin position="311"/>
        <end position="324"/>
    </location>
</feature>
<keyword evidence="2" id="KW-0472">Membrane</keyword>